<dbReference type="GO" id="GO:0000976">
    <property type="term" value="F:transcription cis-regulatory region binding"/>
    <property type="evidence" value="ECO:0007669"/>
    <property type="project" value="TreeGrafter"/>
</dbReference>
<keyword evidence="1" id="KW-0678">Repressor</keyword>
<evidence type="ECO:0000313" key="8">
    <source>
        <dbReference type="EMBL" id="MBB5817392.1"/>
    </source>
</evidence>
<evidence type="ECO:0000259" key="7">
    <source>
        <dbReference type="PROSITE" id="PS50977"/>
    </source>
</evidence>
<protein>
    <submittedName>
        <fullName evidence="8">AcrR family transcriptional regulator</fullName>
    </submittedName>
</protein>
<evidence type="ECO:0000313" key="9">
    <source>
        <dbReference type="Proteomes" id="UP000540685"/>
    </source>
</evidence>
<evidence type="ECO:0000256" key="5">
    <source>
        <dbReference type="PROSITE-ProRule" id="PRU00335"/>
    </source>
</evidence>
<keyword evidence="9" id="KW-1185">Reference proteome</keyword>
<dbReference type="SUPFAM" id="SSF46689">
    <property type="entry name" value="Homeodomain-like"/>
    <property type="match status" value="1"/>
</dbReference>
<dbReference type="PANTHER" id="PTHR30055">
    <property type="entry name" value="HTH-TYPE TRANSCRIPTIONAL REGULATOR RUTR"/>
    <property type="match status" value="1"/>
</dbReference>
<evidence type="ECO:0000256" key="2">
    <source>
        <dbReference type="ARBA" id="ARBA00023015"/>
    </source>
</evidence>
<dbReference type="GO" id="GO:0003700">
    <property type="term" value="F:DNA-binding transcription factor activity"/>
    <property type="evidence" value="ECO:0007669"/>
    <property type="project" value="TreeGrafter"/>
</dbReference>
<dbReference type="InterPro" id="IPR001647">
    <property type="entry name" value="HTH_TetR"/>
</dbReference>
<dbReference type="PRINTS" id="PR00455">
    <property type="entry name" value="HTHTETR"/>
</dbReference>
<feature type="domain" description="HTH tetR-type" evidence="7">
    <location>
        <begin position="22"/>
        <end position="82"/>
    </location>
</feature>
<keyword evidence="4" id="KW-0804">Transcription</keyword>
<feature type="DNA-binding region" description="H-T-H motif" evidence="5">
    <location>
        <begin position="45"/>
        <end position="64"/>
    </location>
</feature>
<accession>A0A7W9MDY7</accession>
<dbReference type="InterPro" id="IPR041490">
    <property type="entry name" value="KstR2_TetR_C"/>
</dbReference>
<dbReference type="Proteomes" id="UP000540685">
    <property type="component" value="Unassembled WGS sequence"/>
</dbReference>
<dbReference type="PROSITE" id="PS50977">
    <property type="entry name" value="HTH_TETR_2"/>
    <property type="match status" value="1"/>
</dbReference>
<proteinExistence type="predicted"/>
<organism evidence="8 9">
    <name type="scientific">Streptosporangium becharense</name>
    <dbReference type="NCBI Taxonomy" id="1816182"/>
    <lineage>
        <taxon>Bacteria</taxon>
        <taxon>Bacillati</taxon>
        <taxon>Actinomycetota</taxon>
        <taxon>Actinomycetes</taxon>
        <taxon>Streptosporangiales</taxon>
        <taxon>Streptosporangiaceae</taxon>
        <taxon>Streptosporangium</taxon>
    </lineage>
</organism>
<feature type="compositionally biased region" description="Basic and acidic residues" evidence="6">
    <location>
        <begin position="7"/>
        <end position="21"/>
    </location>
</feature>
<dbReference type="InterPro" id="IPR050109">
    <property type="entry name" value="HTH-type_TetR-like_transc_reg"/>
</dbReference>
<dbReference type="Gene3D" id="1.10.357.10">
    <property type="entry name" value="Tetracycline Repressor, domain 2"/>
    <property type="match status" value="1"/>
</dbReference>
<evidence type="ECO:0000256" key="3">
    <source>
        <dbReference type="ARBA" id="ARBA00023125"/>
    </source>
</evidence>
<dbReference type="EMBL" id="JACHMP010000001">
    <property type="protein sequence ID" value="MBB5817392.1"/>
    <property type="molecule type" value="Genomic_DNA"/>
</dbReference>
<dbReference type="Gene3D" id="1.10.10.60">
    <property type="entry name" value="Homeodomain-like"/>
    <property type="match status" value="1"/>
</dbReference>
<dbReference type="PANTHER" id="PTHR30055:SF175">
    <property type="entry name" value="HTH-TYPE TRANSCRIPTIONAL REPRESSOR KSTR2"/>
    <property type="match status" value="1"/>
</dbReference>
<evidence type="ECO:0000256" key="4">
    <source>
        <dbReference type="ARBA" id="ARBA00023163"/>
    </source>
</evidence>
<comment type="caution">
    <text evidence="8">The sequence shown here is derived from an EMBL/GenBank/DDBJ whole genome shotgun (WGS) entry which is preliminary data.</text>
</comment>
<keyword evidence="2" id="KW-0805">Transcription regulation</keyword>
<evidence type="ECO:0000256" key="6">
    <source>
        <dbReference type="SAM" id="MobiDB-lite"/>
    </source>
</evidence>
<reference evidence="8 9" key="1">
    <citation type="submission" date="2020-08" db="EMBL/GenBank/DDBJ databases">
        <title>Sequencing the genomes of 1000 actinobacteria strains.</title>
        <authorList>
            <person name="Klenk H.-P."/>
        </authorList>
    </citation>
    <scope>NUCLEOTIDE SEQUENCE [LARGE SCALE GENOMIC DNA]</scope>
    <source>
        <strain evidence="8 9">DSM 46887</strain>
    </source>
</reference>
<dbReference type="AlphaFoldDB" id="A0A7W9MDY7"/>
<keyword evidence="3 5" id="KW-0238">DNA-binding</keyword>
<dbReference type="InterPro" id="IPR009057">
    <property type="entry name" value="Homeodomain-like_sf"/>
</dbReference>
<dbReference type="Pfam" id="PF17932">
    <property type="entry name" value="TetR_C_24"/>
    <property type="match status" value="1"/>
</dbReference>
<sequence>MAVAKSRRAERGSEPVRTDGSVDRRAQLLASAAELFAAQGYAKTTVRDIGDRTGILAGSIYHHFSSKEAMLDEILREFLSGLHERFSAIEEREADPRRALSELIRTSFAAIHDTPHAVAVYQNESGNLAHRERFGYVADYSSRIEQLWIRVLTAGQASGVFRRDIDVKLAYLLIRDAVWSTVRWYRPGGQFPSETVADQYLELLYGGLL</sequence>
<dbReference type="InterPro" id="IPR036271">
    <property type="entry name" value="Tet_transcr_reg_TetR-rel_C_sf"/>
</dbReference>
<dbReference type="Pfam" id="PF00440">
    <property type="entry name" value="TetR_N"/>
    <property type="match status" value="1"/>
</dbReference>
<dbReference type="RefSeq" id="WP_184540551.1">
    <property type="nucleotide sequence ID" value="NZ_JACHMP010000001.1"/>
</dbReference>
<gene>
    <name evidence="8" type="ORF">F4562_000454</name>
</gene>
<name>A0A7W9MDY7_9ACTN</name>
<evidence type="ECO:0000256" key="1">
    <source>
        <dbReference type="ARBA" id="ARBA00022491"/>
    </source>
</evidence>
<dbReference type="SUPFAM" id="SSF48498">
    <property type="entry name" value="Tetracyclin repressor-like, C-terminal domain"/>
    <property type="match status" value="1"/>
</dbReference>
<feature type="region of interest" description="Disordered" evidence="6">
    <location>
        <begin position="1"/>
        <end position="21"/>
    </location>
</feature>